<organism evidence="8 9">
    <name type="scientific">Pseudomonas citronellolis</name>
    <dbReference type="NCBI Taxonomy" id="53408"/>
    <lineage>
        <taxon>Bacteria</taxon>
        <taxon>Pseudomonadati</taxon>
        <taxon>Pseudomonadota</taxon>
        <taxon>Gammaproteobacteria</taxon>
        <taxon>Pseudomonadales</taxon>
        <taxon>Pseudomonadaceae</taxon>
        <taxon>Pseudomonas</taxon>
    </lineage>
</organism>
<keyword evidence="5" id="KW-1133">Transmembrane helix</keyword>
<dbReference type="Pfam" id="PF12801">
    <property type="entry name" value="Fer4_5"/>
    <property type="match status" value="2"/>
</dbReference>
<dbReference type="NCBIfam" id="NF046105">
    <property type="entry name" value="TransRegNosR"/>
    <property type="match status" value="1"/>
</dbReference>
<evidence type="ECO:0000256" key="4">
    <source>
        <dbReference type="SAM" id="MobiDB-lite"/>
    </source>
</evidence>
<dbReference type="InterPro" id="IPR052378">
    <property type="entry name" value="NosR_regulator"/>
</dbReference>
<evidence type="ECO:0000256" key="1">
    <source>
        <dbReference type="ARBA" id="ARBA00004236"/>
    </source>
</evidence>
<gene>
    <name evidence="8" type="ORF">A9C11_01195</name>
</gene>
<proteinExistence type="predicted"/>
<keyword evidence="2" id="KW-1003">Cell membrane</keyword>
<accession>A0A1A9KLC7</accession>
<dbReference type="InterPro" id="IPR017896">
    <property type="entry name" value="4Fe4S_Fe-S-bd"/>
</dbReference>
<protein>
    <submittedName>
        <fullName evidence="8">Ferredoxin</fullName>
    </submittedName>
</protein>
<evidence type="ECO:0000256" key="3">
    <source>
        <dbReference type="ARBA" id="ARBA00023136"/>
    </source>
</evidence>
<reference evidence="8 9" key="1">
    <citation type="submission" date="2016-05" db="EMBL/GenBank/DDBJ databases">
        <title>Genome Sequence of Pseudomonas citronellolis Strain SJTE-3, an Estrogens and Persistent Organic Pollutants degradation strain.</title>
        <authorList>
            <person name="Liang R."/>
        </authorList>
    </citation>
    <scope>NUCLEOTIDE SEQUENCE [LARGE SCALE GENOMIC DNA]</scope>
    <source>
        <strain evidence="8 9">SJTE-3</strain>
    </source>
</reference>
<feature type="transmembrane region" description="Helical" evidence="5">
    <location>
        <begin position="485"/>
        <end position="502"/>
    </location>
</feature>
<dbReference type="Pfam" id="PF04205">
    <property type="entry name" value="FMN_bind"/>
    <property type="match status" value="1"/>
</dbReference>
<name>A0A1A9KLC7_9PSED</name>
<dbReference type="EMBL" id="CP015878">
    <property type="protein sequence ID" value="ANI18322.1"/>
    <property type="molecule type" value="Genomic_DNA"/>
</dbReference>
<comment type="subcellular location">
    <subcellularLocation>
        <location evidence="1">Cell membrane</location>
    </subcellularLocation>
</comment>
<dbReference type="GO" id="GO:0003677">
    <property type="term" value="F:DNA binding"/>
    <property type="evidence" value="ECO:0007669"/>
    <property type="project" value="InterPro"/>
</dbReference>
<dbReference type="SUPFAM" id="SSF54862">
    <property type="entry name" value="4Fe-4S ferredoxins"/>
    <property type="match status" value="1"/>
</dbReference>
<dbReference type="AlphaFoldDB" id="A0A1A9KLC7"/>
<dbReference type="PANTHER" id="PTHR30224">
    <property type="entry name" value="ELECTRON TRANSPORT PROTEIN"/>
    <property type="match status" value="1"/>
</dbReference>
<feature type="signal peptide" evidence="6">
    <location>
        <begin position="1"/>
        <end position="16"/>
    </location>
</feature>
<feature type="transmembrane region" description="Helical" evidence="5">
    <location>
        <begin position="544"/>
        <end position="564"/>
    </location>
</feature>
<evidence type="ECO:0000256" key="5">
    <source>
        <dbReference type="SAM" id="Phobius"/>
    </source>
</evidence>
<feature type="transmembrane region" description="Helical" evidence="5">
    <location>
        <begin position="408"/>
        <end position="426"/>
    </location>
</feature>
<dbReference type="GO" id="GO:0005886">
    <property type="term" value="C:plasma membrane"/>
    <property type="evidence" value="ECO:0007669"/>
    <property type="project" value="UniProtKB-SubCell"/>
</dbReference>
<evidence type="ECO:0000256" key="2">
    <source>
        <dbReference type="ARBA" id="ARBA00022475"/>
    </source>
</evidence>
<dbReference type="InterPro" id="IPR007329">
    <property type="entry name" value="FMN-bd"/>
</dbReference>
<dbReference type="Proteomes" id="UP000077748">
    <property type="component" value="Chromosome"/>
</dbReference>
<keyword evidence="3 5" id="KW-0472">Membrane</keyword>
<keyword evidence="5" id="KW-0812">Transmembrane</keyword>
<feature type="domain" description="FMN-binding" evidence="7">
    <location>
        <begin position="70"/>
        <end position="163"/>
    </location>
</feature>
<evidence type="ECO:0000313" key="8">
    <source>
        <dbReference type="EMBL" id="ANI18322.1"/>
    </source>
</evidence>
<feature type="chain" id="PRO_5008391879" evidence="6">
    <location>
        <begin position="17"/>
        <end position="704"/>
    </location>
</feature>
<dbReference type="InterPro" id="IPR011399">
    <property type="entry name" value="NosR"/>
</dbReference>
<keyword evidence="6" id="KW-0732">Signal</keyword>
<dbReference type="PANTHER" id="PTHR30224:SF4">
    <property type="entry name" value="ELECTRON TRANSPORT PROTEIN YCCM-RELATED"/>
    <property type="match status" value="1"/>
</dbReference>
<feature type="compositionally biased region" description="Basic and acidic residues" evidence="4">
    <location>
        <begin position="689"/>
        <end position="704"/>
    </location>
</feature>
<feature type="transmembrane region" description="Helical" evidence="5">
    <location>
        <begin position="447"/>
        <end position="473"/>
    </location>
</feature>
<feature type="transmembrane region" description="Helical" evidence="5">
    <location>
        <begin position="584"/>
        <end position="601"/>
    </location>
</feature>
<dbReference type="GO" id="GO:0045893">
    <property type="term" value="P:positive regulation of DNA-templated transcription"/>
    <property type="evidence" value="ECO:0007669"/>
    <property type="project" value="InterPro"/>
</dbReference>
<dbReference type="PIRSF" id="PIRSF036354">
    <property type="entry name" value="NosR"/>
    <property type="match status" value="1"/>
</dbReference>
<feature type="region of interest" description="Disordered" evidence="4">
    <location>
        <begin position="681"/>
        <end position="704"/>
    </location>
</feature>
<dbReference type="SMART" id="SM00900">
    <property type="entry name" value="FMN_bind"/>
    <property type="match status" value="1"/>
</dbReference>
<evidence type="ECO:0000259" key="7">
    <source>
        <dbReference type="SMART" id="SM00900"/>
    </source>
</evidence>
<evidence type="ECO:0000313" key="9">
    <source>
        <dbReference type="Proteomes" id="UP000077748"/>
    </source>
</evidence>
<evidence type="ECO:0000256" key="6">
    <source>
        <dbReference type="SAM" id="SignalP"/>
    </source>
</evidence>
<sequence length="704" mass="78601">MLLGWLLLLVGLAAQGADLSDLERTRITQVFPGVERIGDAEGEFGVRRLFKGDELLGYAFQSIRVTQMPAYSGKPINLQVILDPHAVIRDAYVLEHHEPILLIGIPVEKLHAFTAGYAGVRADQRVVVGRSSDARTTTIDAVAGATVTVMVVNEIVMRAAHTVAVSLGLIEDGGSVRPKPAQVRLDAFQPATWAELTGNGAIRRLQLNRGQIDDAFKGTEAASVGAADAAHRAEDFIDLYTALLNPPTVGRNLLGERQYHELMDSLKPGEYAIAVLGNGQYSFKGSGYVRGGIFDRVQLRQFGDILSFRDLDYQRLSDVYAEGMPAFAEMAVFIVRAQHRFDPGTPWNLELLVRRQTGPVASLFTSFALPYQTPEAYLLRPQPSAEELAALEEAKRPLWLRIWYQKSFQIGVLLGALALLATILFLQDALTRRPHLLHWVRRGYLAFTLVFIGWYCLGQLSVVNVLTFVHALFEGFRWELFLSDPILFILWTFTAASVLLWGRGVFCGWLCPFGALQELLNEAARKLRVPQFELPFAVHERLWAIKYIILLALFGLSLESLATAERAAEVEPFKTAITLGFARQWGFVAYAGGLLLVNLFTRKVYCRYLCPLGAALAIPGKARLFDWLKRRKECGQPCQLCARECEIQAIHPDGRINANECHYCLDCQLTYHDQNKCPPLVNKRKKRSKPEPADDGERIAVRQL</sequence>
<dbReference type="GO" id="GO:0010181">
    <property type="term" value="F:FMN binding"/>
    <property type="evidence" value="ECO:0007669"/>
    <property type="project" value="InterPro"/>
</dbReference>